<dbReference type="EMBL" id="CP091871">
    <property type="protein sequence ID" value="WEU39899.1"/>
    <property type="molecule type" value="Genomic_DNA"/>
</dbReference>
<dbReference type="InterPro" id="IPR053141">
    <property type="entry name" value="Mycobact_SerProt_Inhib_Rv3364c"/>
</dbReference>
<dbReference type="PANTHER" id="PTHR36222:SF1">
    <property type="entry name" value="SERINE PROTEASE INHIBITOR RV3364C"/>
    <property type="match status" value="1"/>
</dbReference>
<dbReference type="SMART" id="SM00960">
    <property type="entry name" value="Robl_LC7"/>
    <property type="match status" value="1"/>
</dbReference>
<dbReference type="Gene3D" id="3.30.450.30">
    <property type="entry name" value="Dynein light chain 2a, cytoplasmic"/>
    <property type="match status" value="1"/>
</dbReference>
<dbReference type="KEGG" id="oyw:OdinLCB4_005365"/>
<dbReference type="Pfam" id="PF03259">
    <property type="entry name" value="Robl_LC7"/>
    <property type="match status" value="1"/>
</dbReference>
<proteinExistence type="predicted"/>
<dbReference type="PANTHER" id="PTHR36222">
    <property type="entry name" value="SERINE PROTEASE INHIBITOR RV3364C"/>
    <property type="match status" value="1"/>
</dbReference>
<dbReference type="InterPro" id="IPR004942">
    <property type="entry name" value="Roadblock/LAMTOR2_dom"/>
</dbReference>
<reference evidence="2" key="2">
    <citation type="journal article" date="2022" name="Nat. Microbiol.">
        <title>A closed Candidatus Odinarchaeum chromosome exposes Asgard archaeal viruses.</title>
        <authorList>
            <person name="Tamarit D."/>
            <person name="Caceres E.F."/>
            <person name="Krupovic M."/>
            <person name="Nijland R."/>
            <person name="Eme L."/>
            <person name="Robinson N.P."/>
            <person name="Ettema T.J.G."/>
        </authorList>
    </citation>
    <scope>NUCLEOTIDE SEQUENCE</scope>
    <source>
        <strain evidence="2">LCB_4</strain>
    </source>
</reference>
<feature type="domain" description="Roadblock/LAMTOR2" evidence="1">
    <location>
        <begin position="8"/>
        <end position="98"/>
    </location>
</feature>
<accession>A0AAF0D1E4</accession>
<protein>
    <submittedName>
        <fullName evidence="2">Roadblock/LC7 domain-containing protein</fullName>
    </submittedName>
</protein>
<dbReference type="AlphaFoldDB" id="A0AAF0D1E4"/>
<gene>
    <name evidence="2" type="ORF">OdinLCB4_005365</name>
</gene>
<organism evidence="2 3">
    <name type="scientific">Odinarchaeota yellowstonii (strain LCB_4)</name>
    <dbReference type="NCBI Taxonomy" id="1841599"/>
    <lineage>
        <taxon>Archaea</taxon>
        <taxon>Promethearchaeati</taxon>
        <taxon>Candidatus Odinarchaeota</taxon>
        <taxon>Candidatus Odinarchaeia</taxon>
        <taxon>Candidatus Odinarchaeales</taxon>
        <taxon>Candidatus Odinarchaeaceae</taxon>
        <taxon>Candidatus Odinarchaeum</taxon>
    </lineage>
</organism>
<evidence type="ECO:0000313" key="3">
    <source>
        <dbReference type="Proteomes" id="UP000186851"/>
    </source>
</evidence>
<sequence length="122" mass="12782">MTQKAETLDSVLRDLEAAVPQIQAAAIVSVEGLPIASILPANVDETMIAAMTAAMLSLGERAAAELNKGELEQVYVKGKDGYIIVMGAGANAVLTLSATKDVKLGLIFLEMERAAKKIAKLV</sequence>
<name>A0AAF0D1E4_ODILC</name>
<reference evidence="2" key="1">
    <citation type="journal article" date="2017" name="Nature">
        <title>Asgard archaea illuminate the origin of eukaryotic cellular complexity.</title>
        <authorList>
            <person name="Zaremba-Niedzwiedzka K."/>
            <person name="Caceres E.F."/>
            <person name="Saw J.H."/>
            <person name="Backstrom D."/>
            <person name="Juzokaite L."/>
            <person name="Vancaester E."/>
            <person name="Seitz K.W."/>
            <person name="Anantharaman K."/>
            <person name="Starnawski P."/>
            <person name="Kjeldsen K.U."/>
            <person name="Scott M.B."/>
            <person name="Nunoura T."/>
            <person name="Banfield J.F."/>
            <person name="Schramm A."/>
            <person name="Baker B.J."/>
            <person name="Spang A."/>
            <person name="Ettema T.J.G."/>
        </authorList>
    </citation>
    <scope>NUCLEOTIDE SEQUENCE</scope>
    <source>
        <strain evidence="2">LCB_4</strain>
    </source>
</reference>
<dbReference type="Proteomes" id="UP000186851">
    <property type="component" value="Chromosome"/>
</dbReference>
<evidence type="ECO:0000313" key="2">
    <source>
        <dbReference type="EMBL" id="WEU39899.1"/>
    </source>
</evidence>
<dbReference type="SUPFAM" id="SSF103196">
    <property type="entry name" value="Roadblock/LC7 domain"/>
    <property type="match status" value="1"/>
</dbReference>
<evidence type="ECO:0000259" key="1">
    <source>
        <dbReference type="SMART" id="SM00960"/>
    </source>
</evidence>